<dbReference type="Proteomes" id="UP000298860">
    <property type="component" value="Unassembled WGS sequence"/>
</dbReference>
<dbReference type="RefSeq" id="WP_137816061.1">
    <property type="nucleotide sequence ID" value="NZ_BJFL01000033.1"/>
</dbReference>
<evidence type="ECO:0000313" key="5">
    <source>
        <dbReference type="Proteomes" id="UP000298860"/>
    </source>
</evidence>
<keyword evidence="2" id="KW-0503">Monooxygenase</keyword>
<dbReference type="Pfam" id="PF01494">
    <property type="entry name" value="FAD_binding_3"/>
    <property type="match status" value="1"/>
</dbReference>
<dbReference type="InterPro" id="IPR036188">
    <property type="entry name" value="FAD/NAD-bd_sf"/>
</dbReference>
<proteinExistence type="predicted"/>
<feature type="domain" description="FAD-binding" evidence="3">
    <location>
        <begin position="2"/>
        <end position="338"/>
    </location>
</feature>
<gene>
    <name evidence="4" type="ORF">GTS_47150</name>
</gene>
<dbReference type="PANTHER" id="PTHR13789">
    <property type="entry name" value="MONOOXYGENASE"/>
    <property type="match status" value="1"/>
</dbReference>
<dbReference type="PANTHER" id="PTHR13789:SF309">
    <property type="entry name" value="PUTATIVE (AFU_ORTHOLOGUE AFUA_6G14510)-RELATED"/>
    <property type="match status" value="1"/>
</dbReference>
<evidence type="ECO:0000313" key="4">
    <source>
        <dbReference type="EMBL" id="GDY33082.1"/>
    </source>
</evidence>
<dbReference type="GO" id="GO:0004497">
    <property type="term" value="F:monooxygenase activity"/>
    <property type="evidence" value="ECO:0007669"/>
    <property type="project" value="UniProtKB-KW"/>
</dbReference>
<dbReference type="SUPFAM" id="SSF51905">
    <property type="entry name" value="FAD/NAD(P)-binding domain"/>
    <property type="match status" value="1"/>
</dbReference>
<sequence>MTKALIIGAGITGAVTAMALRKAGIEAVIYEAYPTGADDIGAFLTIMPNGLTALRAVEADQVVRDNSFPARSIEVFRGGKQVGARPLGGGADGPRTLKRAGLYRVLHDEAARRGIRLEHGRRLTRAEVTVSGGVVAGFADGSTAEGDLLVGADGIHSTTRTIIDPVAPPPRYTGLNILYGYTRATSFPPASDAYRMIYGRRAFFGYTTAPDGETWWFARLPGAERGKDTTGEQWKRLAIEAFAGDDSPAVDIVRATGDDVIGGNSYDVPSTPNWYRGPLVLAGDAAHAASPAAAQGASMAVEDSIVLAKCLRDLPGVEEAFETYVRLRRNRVERLVAASAEQARNASPGRLRRILRGLRLPAVFNRNRGNPRGWLYDHHIDWDTPVTLGAE</sequence>
<protein>
    <submittedName>
        <fullName evidence="4">FAD-dependent oxidoreductase</fullName>
    </submittedName>
</protein>
<reference evidence="5" key="1">
    <citation type="submission" date="2019-04" db="EMBL/GenBank/DDBJ databases">
        <title>Draft genome sequence of Pseudonocardiaceae bacterium SL3-2-4.</title>
        <authorList>
            <person name="Ningsih F."/>
            <person name="Yokota A."/>
            <person name="Sakai Y."/>
            <person name="Nanatani K."/>
            <person name="Yabe S."/>
            <person name="Oetari A."/>
            <person name="Sjamsuridzal W."/>
        </authorList>
    </citation>
    <scope>NUCLEOTIDE SEQUENCE [LARGE SCALE GENOMIC DNA]</scope>
    <source>
        <strain evidence="5">SL3-2-4</strain>
    </source>
</reference>
<dbReference type="GO" id="GO:0071949">
    <property type="term" value="F:FAD binding"/>
    <property type="evidence" value="ECO:0007669"/>
    <property type="project" value="InterPro"/>
</dbReference>
<dbReference type="EMBL" id="BJFL01000033">
    <property type="protein sequence ID" value="GDY33082.1"/>
    <property type="molecule type" value="Genomic_DNA"/>
</dbReference>
<keyword evidence="1" id="KW-0560">Oxidoreductase</keyword>
<dbReference type="AlphaFoldDB" id="A0A4D4JCI7"/>
<dbReference type="InterPro" id="IPR002938">
    <property type="entry name" value="FAD-bd"/>
</dbReference>
<dbReference type="Gene3D" id="3.50.50.60">
    <property type="entry name" value="FAD/NAD(P)-binding domain"/>
    <property type="match status" value="1"/>
</dbReference>
<organism evidence="4 5">
    <name type="scientific">Gandjariella thermophila</name>
    <dbReference type="NCBI Taxonomy" id="1931992"/>
    <lineage>
        <taxon>Bacteria</taxon>
        <taxon>Bacillati</taxon>
        <taxon>Actinomycetota</taxon>
        <taxon>Actinomycetes</taxon>
        <taxon>Pseudonocardiales</taxon>
        <taxon>Pseudonocardiaceae</taxon>
        <taxon>Gandjariella</taxon>
    </lineage>
</organism>
<dbReference type="InterPro" id="IPR050493">
    <property type="entry name" value="FAD-dep_Monooxygenase_BioMet"/>
</dbReference>
<comment type="caution">
    <text evidence="4">The sequence shown here is derived from an EMBL/GenBank/DDBJ whole genome shotgun (WGS) entry which is preliminary data.</text>
</comment>
<evidence type="ECO:0000256" key="2">
    <source>
        <dbReference type="ARBA" id="ARBA00023033"/>
    </source>
</evidence>
<keyword evidence="5" id="KW-1185">Reference proteome</keyword>
<evidence type="ECO:0000259" key="3">
    <source>
        <dbReference type="Pfam" id="PF01494"/>
    </source>
</evidence>
<dbReference type="OrthoDB" id="9782160at2"/>
<dbReference type="PRINTS" id="PR00420">
    <property type="entry name" value="RNGMNOXGNASE"/>
</dbReference>
<evidence type="ECO:0000256" key="1">
    <source>
        <dbReference type="ARBA" id="ARBA00023002"/>
    </source>
</evidence>
<name>A0A4D4JCI7_9PSEU</name>
<accession>A0A4D4JCI7</accession>